<protein>
    <submittedName>
        <fullName evidence="1">Uncharacterized protein</fullName>
    </submittedName>
</protein>
<proteinExistence type="predicted"/>
<dbReference type="Proteomes" id="UP001515641">
    <property type="component" value="Unassembled WGS sequence"/>
</dbReference>
<accession>A0ABX0L6U4</accession>
<sequence>MNDYDSEYCFISYKSTESRPILSADAETAALAYTSEALPLSSLPLKFKNGAANDKNKHIFSEEPPEILFHGSDIAVKAETFKQLTSIEIPNLALQPAIYIDQNNVHHGNYWFLTFTNKLDCWDRNKSLYAPEPLTGFNDIRYEVISYHLDKATLDSMPLTERRLFKMGATTEGWLLVHNSIASLFKKTGVELVPIKDFGITFFP</sequence>
<name>A0ABX0L6U4_9NEIS</name>
<gene>
    <name evidence="1" type="ORF">HA052_19375</name>
</gene>
<dbReference type="RefSeq" id="WP_166453168.1">
    <property type="nucleotide sequence ID" value="NZ_JAAOMA010000033.1"/>
</dbReference>
<organism evidence="1 2">
    <name type="scientific">Chromobacterium fluminis</name>
    <dbReference type="NCBI Taxonomy" id="3044269"/>
    <lineage>
        <taxon>Bacteria</taxon>
        <taxon>Pseudomonadati</taxon>
        <taxon>Pseudomonadota</taxon>
        <taxon>Betaproteobacteria</taxon>
        <taxon>Neisseriales</taxon>
        <taxon>Chromobacteriaceae</taxon>
        <taxon>Chromobacterium</taxon>
    </lineage>
</organism>
<evidence type="ECO:0000313" key="2">
    <source>
        <dbReference type="Proteomes" id="UP001515641"/>
    </source>
</evidence>
<reference evidence="1 2" key="1">
    <citation type="submission" date="2020-03" db="EMBL/GenBank/DDBJ databases">
        <title>Draft genome sequence of environmentally isolated cultures.</title>
        <authorList>
            <person name="Wilson H.S."/>
            <person name="De Leon M.E."/>
        </authorList>
    </citation>
    <scope>NUCLEOTIDE SEQUENCE [LARGE SCALE GENOMIC DNA]</scope>
    <source>
        <strain evidence="1 2">HSC-31F16</strain>
    </source>
</reference>
<keyword evidence="2" id="KW-1185">Reference proteome</keyword>
<evidence type="ECO:0000313" key="1">
    <source>
        <dbReference type="EMBL" id="NHR07354.1"/>
    </source>
</evidence>
<comment type="caution">
    <text evidence="1">The sequence shown here is derived from an EMBL/GenBank/DDBJ whole genome shotgun (WGS) entry which is preliminary data.</text>
</comment>
<dbReference type="EMBL" id="JAAOMA010000033">
    <property type="protein sequence ID" value="NHR07354.1"/>
    <property type="molecule type" value="Genomic_DNA"/>
</dbReference>